<dbReference type="OrthoDB" id="1912581at2"/>
<proteinExistence type="inferred from homology"/>
<dbReference type="Proteomes" id="UP000192738">
    <property type="component" value="Unassembled WGS sequence"/>
</dbReference>
<comment type="similarity">
    <text evidence="1">Belongs to the ETF alpha-subunit/FixB family.</text>
</comment>
<dbReference type="GO" id="GO:0050660">
    <property type="term" value="F:flavin adenine dinucleotide binding"/>
    <property type="evidence" value="ECO:0007669"/>
    <property type="project" value="InterPro"/>
</dbReference>
<gene>
    <name evidence="7" type="ORF">SAMN04488500_12750</name>
</gene>
<sequence length="318" mass="34696">MKTAIVFSGSLQSIIRQAAELNGYISRNLSYTEEMEAWIVSAQEIDVKTIGFSHQITCVKLARVRTNHVAEEYLEAITKIYECTKPQILVFGSDWFASSLAVRTAYRLKGASCIGVKSSQDDDGCLLVEKAVYSNHLTAKLRIRSSPFCLSIAKGFKEKPELAAEPPEVERFALGSSLRTDWLLGYRCEQTETPEGLTTAKIVIAVGKGVGSKEQIPLLEELTKHLGGELGASRPVVMNAWLGMDRLIGASGSILSPEVCIVIGASGAAAFTVGIEKSKLIVAVNHDEKAPIFKMADVAICVDYQEFVDELIKRLHAE</sequence>
<protein>
    <submittedName>
        <fullName evidence="7">Electron transfer flavoprotein alpha subunit apoprotein</fullName>
    </submittedName>
</protein>
<dbReference type="GO" id="GO:0033539">
    <property type="term" value="P:fatty acid beta-oxidation using acyl-CoA dehydrogenase"/>
    <property type="evidence" value="ECO:0007669"/>
    <property type="project" value="TreeGrafter"/>
</dbReference>
<evidence type="ECO:0000256" key="1">
    <source>
        <dbReference type="ARBA" id="ARBA00005817"/>
    </source>
</evidence>
<evidence type="ECO:0000256" key="2">
    <source>
        <dbReference type="ARBA" id="ARBA00022448"/>
    </source>
</evidence>
<dbReference type="Pfam" id="PF00766">
    <property type="entry name" value="ETF_alpha"/>
    <property type="match status" value="1"/>
</dbReference>
<evidence type="ECO:0000259" key="6">
    <source>
        <dbReference type="Pfam" id="PF01012"/>
    </source>
</evidence>
<dbReference type="Pfam" id="PF01012">
    <property type="entry name" value="ETF"/>
    <property type="match status" value="1"/>
</dbReference>
<keyword evidence="3" id="KW-0285">Flavoprotein</keyword>
<dbReference type="STRING" id="112901.SAMN04488500_12750"/>
<dbReference type="SUPFAM" id="SSF52402">
    <property type="entry name" value="Adenine nucleotide alpha hydrolases-like"/>
    <property type="match status" value="1"/>
</dbReference>
<dbReference type="SUPFAM" id="SSF52467">
    <property type="entry name" value="DHS-like NAD/FAD-binding domain"/>
    <property type="match status" value="1"/>
</dbReference>
<keyword evidence="8" id="KW-1185">Reference proteome</keyword>
<feature type="domain" description="Electron transfer flavoprotein alpha subunit C-terminal" evidence="5">
    <location>
        <begin position="197"/>
        <end position="276"/>
    </location>
</feature>
<dbReference type="InterPro" id="IPR014730">
    <property type="entry name" value="ETF_a/b_N"/>
</dbReference>
<dbReference type="GO" id="GO:0009055">
    <property type="term" value="F:electron transfer activity"/>
    <property type="evidence" value="ECO:0007669"/>
    <property type="project" value="InterPro"/>
</dbReference>
<dbReference type="InterPro" id="IPR029035">
    <property type="entry name" value="DHS-like_NAD/FAD-binding_dom"/>
</dbReference>
<organism evidence="7 8">
    <name type="scientific">Sporomusa malonica</name>
    <dbReference type="NCBI Taxonomy" id="112901"/>
    <lineage>
        <taxon>Bacteria</taxon>
        <taxon>Bacillati</taxon>
        <taxon>Bacillota</taxon>
        <taxon>Negativicutes</taxon>
        <taxon>Selenomonadales</taxon>
        <taxon>Sporomusaceae</taxon>
        <taxon>Sporomusa</taxon>
    </lineage>
</organism>
<dbReference type="PANTHER" id="PTHR43153:SF5">
    <property type="entry name" value="PROTEIN FIXB-RELATED"/>
    <property type="match status" value="1"/>
</dbReference>
<dbReference type="InterPro" id="IPR014731">
    <property type="entry name" value="ETF_asu_C"/>
</dbReference>
<dbReference type="Gene3D" id="3.40.50.1220">
    <property type="entry name" value="TPP-binding domain"/>
    <property type="match status" value="1"/>
</dbReference>
<name>A0A1W2EPS0_9FIRM</name>
<dbReference type="PANTHER" id="PTHR43153">
    <property type="entry name" value="ELECTRON TRANSFER FLAVOPROTEIN ALPHA"/>
    <property type="match status" value="1"/>
</dbReference>
<evidence type="ECO:0000256" key="3">
    <source>
        <dbReference type="ARBA" id="ARBA00022630"/>
    </source>
</evidence>
<keyword evidence="4" id="KW-0274">FAD</keyword>
<feature type="domain" description="Electron transfer flavoprotein alpha/beta-subunit N-terminal" evidence="6">
    <location>
        <begin position="68"/>
        <end position="174"/>
    </location>
</feature>
<evidence type="ECO:0000259" key="5">
    <source>
        <dbReference type="Pfam" id="PF00766"/>
    </source>
</evidence>
<dbReference type="EMBL" id="FWXI01000027">
    <property type="protein sequence ID" value="SMD11717.1"/>
    <property type="molecule type" value="Genomic_DNA"/>
</dbReference>
<dbReference type="AlphaFoldDB" id="A0A1W2EPS0"/>
<dbReference type="InterPro" id="IPR014729">
    <property type="entry name" value="Rossmann-like_a/b/a_fold"/>
</dbReference>
<dbReference type="InterPro" id="IPR001308">
    <property type="entry name" value="ETF_a/FixB"/>
</dbReference>
<evidence type="ECO:0000313" key="8">
    <source>
        <dbReference type="Proteomes" id="UP000192738"/>
    </source>
</evidence>
<accession>A0A1W2EPS0</accession>
<evidence type="ECO:0000313" key="7">
    <source>
        <dbReference type="EMBL" id="SMD11717.1"/>
    </source>
</evidence>
<reference evidence="7 8" key="1">
    <citation type="submission" date="2017-04" db="EMBL/GenBank/DDBJ databases">
        <authorList>
            <person name="Afonso C.L."/>
            <person name="Miller P.J."/>
            <person name="Scott M.A."/>
            <person name="Spackman E."/>
            <person name="Goraichik I."/>
            <person name="Dimitrov K.M."/>
            <person name="Suarez D.L."/>
            <person name="Swayne D.E."/>
        </authorList>
    </citation>
    <scope>NUCLEOTIDE SEQUENCE [LARGE SCALE GENOMIC DNA]</scope>
    <source>
        <strain evidence="7 8">DSM 5090</strain>
    </source>
</reference>
<keyword evidence="2" id="KW-0813">Transport</keyword>
<evidence type="ECO:0000256" key="4">
    <source>
        <dbReference type="ARBA" id="ARBA00022827"/>
    </source>
</evidence>
<dbReference type="RefSeq" id="WP_084578078.1">
    <property type="nucleotide sequence ID" value="NZ_CP155572.1"/>
</dbReference>
<dbReference type="Gene3D" id="3.40.50.620">
    <property type="entry name" value="HUPs"/>
    <property type="match status" value="1"/>
</dbReference>